<dbReference type="InParanoid" id="A0A0C3NY64"/>
<evidence type="ECO:0000313" key="1">
    <source>
        <dbReference type="EMBL" id="KIO00089.1"/>
    </source>
</evidence>
<dbReference type="EMBL" id="KN831999">
    <property type="protein sequence ID" value="KIO00089.1"/>
    <property type="molecule type" value="Genomic_DNA"/>
</dbReference>
<dbReference type="STRING" id="870435.A0A0C3NY64"/>
<dbReference type="OrthoDB" id="164951at2759"/>
<dbReference type="AlphaFoldDB" id="A0A0C3NY64"/>
<reference evidence="1 2" key="1">
    <citation type="submission" date="2014-04" db="EMBL/GenBank/DDBJ databases">
        <authorList>
            <consortium name="DOE Joint Genome Institute"/>
            <person name="Kuo A."/>
            <person name="Kohler A."/>
            <person name="Costa M.D."/>
            <person name="Nagy L.G."/>
            <person name="Floudas D."/>
            <person name="Copeland A."/>
            <person name="Barry K.W."/>
            <person name="Cichocki N."/>
            <person name="Veneault-Fourrey C."/>
            <person name="LaButti K."/>
            <person name="Lindquist E.A."/>
            <person name="Lipzen A."/>
            <person name="Lundell T."/>
            <person name="Morin E."/>
            <person name="Murat C."/>
            <person name="Sun H."/>
            <person name="Tunlid A."/>
            <person name="Henrissat B."/>
            <person name="Grigoriev I.V."/>
            <person name="Hibbett D.S."/>
            <person name="Martin F."/>
            <person name="Nordberg H.P."/>
            <person name="Cantor M.N."/>
            <person name="Hua S.X."/>
        </authorList>
    </citation>
    <scope>NUCLEOTIDE SEQUENCE [LARGE SCALE GENOMIC DNA]</scope>
    <source>
        <strain evidence="1 2">Marx 270</strain>
    </source>
</reference>
<accession>A0A0C3NY64</accession>
<name>A0A0C3NY64_PISTI</name>
<proteinExistence type="predicted"/>
<dbReference type="HOGENOM" id="CLU_1687402_0_0_1"/>
<sequence>MSSPPVIQSTSMPTVAHQHSLAQTMALLPPAIQSASMPAAQPYLPMLNLQPTQMQFRMLQVVQPSDLSLSMSLPSQIGPQRAKACASTSLLGVVILDMPVLHPDGTWTAKSDSWRDIVHHWMEGKLWLDLHIPLKDWPYHYYNGKSSRQFNTKYSQ</sequence>
<reference evidence="2" key="2">
    <citation type="submission" date="2015-01" db="EMBL/GenBank/DDBJ databases">
        <title>Evolutionary Origins and Diversification of the Mycorrhizal Mutualists.</title>
        <authorList>
            <consortium name="DOE Joint Genome Institute"/>
            <consortium name="Mycorrhizal Genomics Consortium"/>
            <person name="Kohler A."/>
            <person name="Kuo A."/>
            <person name="Nagy L.G."/>
            <person name="Floudas D."/>
            <person name="Copeland A."/>
            <person name="Barry K.W."/>
            <person name="Cichocki N."/>
            <person name="Veneault-Fourrey C."/>
            <person name="LaButti K."/>
            <person name="Lindquist E.A."/>
            <person name="Lipzen A."/>
            <person name="Lundell T."/>
            <person name="Morin E."/>
            <person name="Murat C."/>
            <person name="Riley R."/>
            <person name="Ohm R."/>
            <person name="Sun H."/>
            <person name="Tunlid A."/>
            <person name="Henrissat B."/>
            <person name="Grigoriev I.V."/>
            <person name="Hibbett D.S."/>
            <person name="Martin F."/>
        </authorList>
    </citation>
    <scope>NUCLEOTIDE SEQUENCE [LARGE SCALE GENOMIC DNA]</scope>
    <source>
        <strain evidence="2">Marx 270</strain>
    </source>
</reference>
<evidence type="ECO:0000313" key="2">
    <source>
        <dbReference type="Proteomes" id="UP000054217"/>
    </source>
</evidence>
<keyword evidence="2" id="KW-1185">Reference proteome</keyword>
<dbReference type="Proteomes" id="UP000054217">
    <property type="component" value="Unassembled WGS sequence"/>
</dbReference>
<organism evidence="1 2">
    <name type="scientific">Pisolithus tinctorius Marx 270</name>
    <dbReference type="NCBI Taxonomy" id="870435"/>
    <lineage>
        <taxon>Eukaryota</taxon>
        <taxon>Fungi</taxon>
        <taxon>Dikarya</taxon>
        <taxon>Basidiomycota</taxon>
        <taxon>Agaricomycotina</taxon>
        <taxon>Agaricomycetes</taxon>
        <taxon>Agaricomycetidae</taxon>
        <taxon>Boletales</taxon>
        <taxon>Sclerodermatineae</taxon>
        <taxon>Pisolithaceae</taxon>
        <taxon>Pisolithus</taxon>
    </lineage>
</organism>
<gene>
    <name evidence="1" type="ORF">M404DRAFT_29910</name>
</gene>
<protein>
    <submittedName>
        <fullName evidence="1">Uncharacterized protein</fullName>
    </submittedName>
</protein>